<dbReference type="SUPFAM" id="SSF57889">
    <property type="entry name" value="Cysteine-rich domain"/>
    <property type="match status" value="4"/>
</dbReference>
<keyword evidence="7" id="KW-1185">Reference proteome</keyword>
<feature type="region of interest" description="Disordered" evidence="4">
    <location>
        <begin position="527"/>
        <end position="546"/>
    </location>
</feature>
<dbReference type="InterPro" id="IPR002219">
    <property type="entry name" value="PKC_DAG/PE"/>
</dbReference>
<dbReference type="SMART" id="SM00109">
    <property type="entry name" value="C1"/>
    <property type="match status" value="3"/>
</dbReference>
<evidence type="ECO:0000256" key="1">
    <source>
        <dbReference type="ARBA" id="ARBA00022723"/>
    </source>
</evidence>
<sequence length="546" mass="63234">MAELHHMSHHHALVFNEDTTGTIGATYNCAGCTKPMSGSSYGCTECGFYLHERCAAAPATTLFVFFHHLNSQKTVFIAKFDTKRELRGFVYHCSSCGVHLDINCALLPQHSDEASYACFDCRKLYHKKCLELPTSIDHPCHRKHHLMLDFNGADSVCNLYRRRHRGEFFYLCVPCKDQIIPSFVTHVATEEIMSPISVLPATFKFIKIALHCRVTLHLVSIPIPFPTAFFLCLDHNDSRPWDCKICFEKVNIEHESYYCSQPSCDFVIHVRCSIEKKISYGVFEVENLDEFKGPDPLYEPMRCIIRIEYVSHEHNLVLSDEIKDNKFCNGCVIPLLSSFYYCPHCDFFIHKTCAELPRKYRTCFYYKMDGSSNDSCSYICIKCASRSRSFTYQADQPLYIFYVEKHEGKCNACKDLWLDYGVYRCKDCTFGLHERCLTLPRTARHKCDRHSLTFAYQDPDEYPLRHYRDVCEKRRDPWKWKMHYYPECNDCGKPCQDLALKCEEHGCKYIVHWTCIRPTYFYGGARSGSDSGCDSGGDIGSGWNTE</sequence>
<evidence type="ECO:0000256" key="4">
    <source>
        <dbReference type="SAM" id="MobiDB-lite"/>
    </source>
</evidence>
<keyword evidence="3" id="KW-0862">Zinc</keyword>
<dbReference type="Proteomes" id="UP000436088">
    <property type="component" value="Unassembled WGS sequence"/>
</dbReference>
<gene>
    <name evidence="6" type="ORF">F3Y22_tig00111941pilonHSYRG00086</name>
</gene>
<keyword evidence="1" id="KW-0479">Metal-binding</keyword>
<dbReference type="EMBL" id="VEPZ02001466">
    <property type="protein sequence ID" value="KAE8671677.1"/>
    <property type="molecule type" value="Genomic_DNA"/>
</dbReference>
<accession>A0A6A2YDI4</accession>
<evidence type="ECO:0000313" key="6">
    <source>
        <dbReference type="EMBL" id="KAE8671677.1"/>
    </source>
</evidence>
<dbReference type="InterPro" id="IPR046349">
    <property type="entry name" value="C1-like_sf"/>
</dbReference>
<evidence type="ECO:0000259" key="5">
    <source>
        <dbReference type="PROSITE" id="PS50081"/>
    </source>
</evidence>
<dbReference type="InterPro" id="IPR053192">
    <property type="entry name" value="Vacuole_Formation_Reg"/>
</dbReference>
<evidence type="ECO:0000256" key="2">
    <source>
        <dbReference type="ARBA" id="ARBA00022737"/>
    </source>
</evidence>
<dbReference type="InterPro" id="IPR004146">
    <property type="entry name" value="DC1"/>
</dbReference>
<comment type="caution">
    <text evidence="6">The sequence shown here is derived from an EMBL/GenBank/DDBJ whole genome shotgun (WGS) entry which is preliminary data.</text>
</comment>
<dbReference type="PANTHER" id="PTHR32410:SF216">
    <property type="entry name" value="PHORBOL-ESTER_DAG-TYPE DOMAIN-CONTAINING PROTEIN"/>
    <property type="match status" value="1"/>
</dbReference>
<feature type="domain" description="Phorbol-ester/DAG-type" evidence="5">
    <location>
        <begin position="313"/>
        <end position="363"/>
    </location>
</feature>
<proteinExistence type="predicted"/>
<evidence type="ECO:0000256" key="3">
    <source>
        <dbReference type="ARBA" id="ARBA00022833"/>
    </source>
</evidence>
<name>A0A6A2YDI4_HIBSY</name>
<dbReference type="PROSITE" id="PS50081">
    <property type="entry name" value="ZF_DAG_PE_2"/>
    <property type="match status" value="1"/>
</dbReference>
<dbReference type="GO" id="GO:0046872">
    <property type="term" value="F:metal ion binding"/>
    <property type="evidence" value="ECO:0007669"/>
    <property type="project" value="UniProtKB-KW"/>
</dbReference>
<evidence type="ECO:0000313" key="7">
    <source>
        <dbReference type="Proteomes" id="UP000436088"/>
    </source>
</evidence>
<dbReference type="AlphaFoldDB" id="A0A6A2YDI4"/>
<protein>
    <recommendedName>
        <fullName evidence="5">Phorbol-ester/DAG-type domain-containing protein</fullName>
    </recommendedName>
</protein>
<dbReference type="PANTHER" id="PTHR32410">
    <property type="entry name" value="CYSTEINE/HISTIDINE-RICH C1 DOMAIN FAMILY PROTEIN"/>
    <property type="match status" value="1"/>
</dbReference>
<keyword evidence="2" id="KW-0677">Repeat</keyword>
<reference evidence="6" key="1">
    <citation type="submission" date="2019-09" db="EMBL/GenBank/DDBJ databases">
        <title>Draft genome information of white flower Hibiscus syriacus.</title>
        <authorList>
            <person name="Kim Y.-M."/>
        </authorList>
    </citation>
    <scope>NUCLEOTIDE SEQUENCE [LARGE SCALE GENOMIC DNA]</scope>
    <source>
        <strain evidence="6">YM2019G1</strain>
    </source>
</reference>
<organism evidence="6 7">
    <name type="scientific">Hibiscus syriacus</name>
    <name type="common">Rose of Sharon</name>
    <dbReference type="NCBI Taxonomy" id="106335"/>
    <lineage>
        <taxon>Eukaryota</taxon>
        <taxon>Viridiplantae</taxon>
        <taxon>Streptophyta</taxon>
        <taxon>Embryophyta</taxon>
        <taxon>Tracheophyta</taxon>
        <taxon>Spermatophyta</taxon>
        <taxon>Magnoliopsida</taxon>
        <taxon>eudicotyledons</taxon>
        <taxon>Gunneridae</taxon>
        <taxon>Pentapetalae</taxon>
        <taxon>rosids</taxon>
        <taxon>malvids</taxon>
        <taxon>Malvales</taxon>
        <taxon>Malvaceae</taxon>
        <taxon>Malvoideae</taxon>
        <taxon>Hibiscus</taxon>
    </lineage>
</organism>
<dbReference type="Pfam" id="PF03107">
    <property type="entry name" value="C1_2"/>
    <property type="match status" value="3"/>
</dbReference>